<dbReference type="Gene3D" id="3.30.710.10">
    <property type="entry name" value="Potassium Channel Kv1.1, Chain A"/>
    <property type="match status" value="1"/>
</dbReference>
<dbReference type="AlphaFoldDB" id="F9XLW5"/>
<dbReference type="VEuPathDB" id="FungiDB:ZTRI_10.461"/>
<accession>F9XLW5</accession>
<evidence type="ECO:0000256" key="1">
    <source>
        <dbReference type="SAM" id="MobiDB-lite"/>
    </source>
</evidence>
<keyword evidence="3" id="KW-1185">Reference proteome</keyword>
<feature type="region of interest" description="Disordered" evidence="1">
    <location>
        <begin position="181"/>
        <end position="218"/>
    </location>
</feature>
<reference evidence="2 3" key="1">
    <citation type="journal article" date="2011" name="PLoS Genet.">
        <title>Finished genome of the fungal wheat pathogen Mycosphaerella graminicola reveals dispensome structure, chromosome plasticity, and stealth pathogenesis.</title>
        <authorList>
            <person name="Goodwin S.B."/>
            <person name="Ben M'barek S."/>
            <person name="Dhillon B."/>
            <person name="Wittenberg A.H.J."/>
            <person name="Crane C.F."/>
            <person name="Hane J.K."/>
            <person name="Foster A.J."/>
            <person name="Van der Lee T.A.J."/>
            <person name="Grimwood J."/>
            <person name="Aerts A."/>
            <person name="Antoniw J."/>
            <person name="Bailey A."/>
            <person name="Bluhm B."/>
            <person name="Bowler J."/>
            <person name="Bristow J."/>
            <person name="van der Burgt A."/>
            <person name="Canto-Canche B."/>
            <person name="Churchill A.C.L."/>
            <person name="Conde-Ferraez L."/>
            <person name="Cools H.J."/>
            <person name="Coutinho P.M."/>
            <person name="Csukai M."/>
            <person name="Dehal P."/>
            <person name="De Wit P."/>
            <person name="Donzelli B."/>
            <person name="van de Geest H.C."/>
            <person name="van Ham R.C.H.J."/>
            <person name="Hammond-Kosack K.E."/>
            <person name="Henrissat B."/>
            <person name="Kilian A."/>
            <person name="Kobayashi A.K."/>
            <person name="Koopmann E."/>
            <person name="Kourmpetis Y."/>
            <person name="Kuzniar A."/>
            <person name="Lindquist E."/>
            <person name="Lombard V."/>
            <person name="Maliepaard C."/>
            <person name="Martins N."/>
            <person name="Mehrabi R."/>
            <person name="Nap J.P.H."/>
            <person name="Ponomarenko A."/>
            <person name="Rudd J.J."/>
            <person name="Salamov A."/>
            <person name="Schmutz J."/>
            <person name="Schouten H.J."/>
            <person name="Shapiro H."/>
            <person name="Stergiopoulos I."/>
            <person name="Torriani S.F.F."/>
            <person name="Tu H."/>
            <person name="de Vries R.P."/>
            <person name="Waalwijk C."/>
            <person name="Ware S.B."/>
            <person name="Wiebenga A."/>
            <person name="Zwiers L.-H."/>
            <person name="Oliver R.P."/>
            <person name="Grigoriev I.V."/>
            <person name="Kema G.H.J."/>
        </authorList>
    </citation>
    <scope>NUCLEOTIDE SEQUENCE [LARGE SCALE GENOMIC DNA]</scope>
    <source>
        <strain evidence="3">CBS 115943 / IPO323</strain>
    </source>
</reference>
<gene>
    <name evidence="2" type="ORF">MYCGRDRAFT_96367</name>
</gene>
<dbReference type="SUPFAM" id="SSF54695">
    <property type="entry name" value="POZ domain"/>
    <property type="match status" value="1"/>
</dbReference>
<sequence length="218" mass="24612">MDNTADISHLWESEEYSDLVIKCLGCTWTVHKCIVLPKSKLLRDAANRSDEVDSKGRLVIDVDCFHWGGLDLILRSMYDSVGSENRLSACCRAQTLTAVHELARREGLIELQAQACRAMLRFSKDKTNMRNFKDVVDAMRKMGGPKMLAVADELELVWVPKALVDPKNREKLSAEAVQRYINSVEPRKKGKRSAEDALEHNSPPPAYRTASDSHELEK</sequence>
<dbReference type="Proteomes" id="UP000008062">
    <property type="component" value="Chromosome 10"/>
</dbReference>
<name>F9XLW5_ZYMTI</name>
<protein>
    <recommendedName>
        <fullName evidence="4">BTB domain-containing protein</fullName>
    </recommendedName>
</protein>
<dbReference type="OrthoDB" id="6359816at2759"/>
<dbReference type="EMBL" id="CM001205">
    <property type="protein sequence ID" value="EGP84020.1"/>
    <property type="molecule type" value="Genomic_DNA"/>
</dbReference>
<dbReference type="RefSeq" id="XP_003849044.1">
    <property type="nucleotide sequence ID" value="XM_003848996.1"/>
</dbReference>
<dbReference type="GeneID" id="13398441"/>
<organism evidence="2 3">
    <name type="scientific">Zymoseptoria tritici (strain CBS 115943 / IPO323)</name>
    <name type="common">Speckled leaf blotch fungus</name>
    <name type="synonym">Septoria tritici</name>
    <dbReference type="NCBI Taxonomy" id="336722"/>
    <lineage>
        <taxon>Eukaryota</taxon>
        <taxon>Fungi</taxon>
        <taxon>Dikarya</taxon>
        <taxon>Ascomycota</taxon>
        <taxon>Pezizomycotina</taxon>
        <taxon>Dothideomycetes</taxon>
        <taxon>Dothideomycetidae</taxon>
        <taxon>Mycosphaerellales</taxon>
        <taxon>Mycosphaerellaceae</taxon>
        <taxon>Zymoseptoria</taxon>
    </lineage>
</organism>
<evidence type="ECO:0000313" key="2">
    <source>
        <dbReference type="EMBL" id="EGP84020.1"/>
    </source>
</evidence>
<evidence type="ECO:0008006" key="4">
    <source>
        <dbReference type="Google" id="ProtNLM"/>
    </source>
</evidence>
<proteinExistence type="predicted"/>
<dbReference type="HOGENOM" id="CLU_1267787_0_0_1"/>
<evidence type="ECO:0000313" key="3">
    <source>
        <dbReference type="Proteomes" id="UP000008062"/>
    </source>
</evidence>
<dbReference type="KEGG" id="ztr:MYCGRDRAFT_96367"/>
<dbReference type="InParanoid" id="F9XLW5"/>
<dbReference type="InterPro" id="IPR011333">
    <property type="entry name" value="SKP1/BTB/POZ_sf"/>
</dbReference>